<sequence length="110" mass="12077">MAKLRIAIPDLPEEKIEETWFCSVPHVFGAARGAVAWQGGHKLGLFAMADVIWDKKLGYRRIQDGVTAYGVLDIPAEGLLSVGAGEGDRLSSRTCGVGHWVLERKETKDR</sequence>
<evidence type="ECO:0000313" key="1">
    <source>
        <dbReference type="EMBL" id="ATG48821.1"/>
    </source>
</evidence>
<accession>A0A291GF59</accession>
<dbReference type="RefSeq" id="WP_096806477.1">
    <property type="nucleotide sequence ID" value="NZ_CP022196.1"/>
</dbReference>
<name>A0A291GF59_9RHOB</name>
<dbReference type="KEGG" id="ceh:CEW89_15335"/>
<protein>
    <submittedName>
        <fullName evidence="1">Uncharacterized protein</fullName>
    </submittedName>
</protein>
<proteinExistence type="predicted"/>
<gene>
    <name evidence="1" type="ORF">CEW89_15335</name>
</gene>
<organism evidence="1 2">
    <name type="scientific">Celeribacter ethanolicus</name>
    <dbReference type="NCBI Taxonomy" id="1758178"/>
    <lineage>
        <taxon>Bacteria</taxon>
        <taxon>Pseudomonadati</taxon>
        <taxon>Pseudomonadota</taxon>
        <taxon>Alphaproteobacteria</taxon>
        <taxon>Rhodobacterales</taxon>
        <taxon>Roseobacteraceae</taxon>
        <taxon>Celeribacter</taxon>
    </lineage>
</organism>
<keyword evidence="2" id="KW-1185">Reference proteome</keyword>
<evidence type="ECO:0000313" key="2">
    <source>
        <dbReference type="Proteomes" id="UP000217935"/>
    </source>
</evidence>
<dbReference type="AlphaFoldDB" id="A0A291GF59"/>
<dbReference type="EMBL" id="CP022196">
    <property type="protein sequence ID" value="ATG48821.1"/>
    <property type="molecule type" value="Genomic_DNA"/>
</dbReference>
<dbReference type="Proteomes" id="UP000217935">
    <property type="component" value="Chromosome"/>
</dbReference>
<reference evidence="1 2" key="1">
    <citation type="submission" date="2017-06" db="EMBL/GenBank/DDBJ databases">
        <title>Celeribacter sp. TSPH2 complete genome sequence.</title>
        <authorList>
            <person name="Woo J.-H."/>
            <person name="Kim H.-S."/>
        </authorList>
    </citation>
    <scope>NUCLEOTIDE SEQUENCE [LARGE SCALE GENOMIC DNA]</scope>
    <source>
        <strain evidence="1 2">TSPH2</strain>
    </source>
</reference>